<keyword evidence="1" id="KW-1185">Reference proteome</keyword>
<reference evidence="2" key="1">
    <citation type="submission" date="2022-11" db="UniProtKB">
        <authorList>
            <consortium name="WormBaseParasite"/>
        </authorList>
    </citation>
    <scope>IDENTIFICATION</scope>
</reference>
<protein>
    <submittedName>
        <fullName evidence="2">Uncharacterized protein</fullName>
    </submittedName>
</protein>
<name>A0A915KYY0_ROMCU</name>
<organism evidence="1 2">
    <name type="scientific">Romanomermis culicivorax</name>
    <name type="common">Nematode worm</name>
    <dbReference type="NCBI Taxonomy" id="13658"/>
    <lineage>
        <taxon>Eukaryota</taxon>
        <taxon>Metazoa</taxon>
        <taxon>Ecdysozoa</taxon>
        <taxon>Nematoda</taxon>
        <taxon>Enoplea</taxon>
        <taxon>Dorylaimia</taxon>
        <taxon>Mermithida</taxon>
        <taxon>Mermithoidea</taxon>
        <taxon>Mermithidae</taxon>
        <taxon>Romanomermis</taxon>
    </lineage>
</organism>
<dbReference type="AlphaFoldDB" id="A0A915KYY0"/>
<evidence type="ECO:0000313" key="2">
    <source>
        <dbReference type="WBParaSite" id="nRc.2.0.1.t44148-RA"/>
    </source>
</evidence>
<accession>A0A915KYY0</accession>
<dbReference type="Proteomes" id="UP000887565">
    <property type="component" value="Unplaced"/>
</dbReference>
<dbReference type="WBParaSite" id="nRc.2.0.1.t44148-RA">
    <property type="protein sequence ID" value="nRc.2.0.1.t44148-RA"/>
    <property type="gene ID" value="nRc.2.0.1.g44148"/>
</dbReference>
<evidence type="ECO:0000313" key="1">
    <source>
        <dbReference type="Proteomes" id="UP000887565"/>
    </source>
</evidence>
<proteinExistence type="predicted"/>
<sequence length="128" mass="14634">MQMVSKTSGEVSTKSGKSMSVPTSYAAKYKKFHNEQAGSMLVKPDFELEEKLIKNVKLNVVARSVREAPQYVTLGQLAETLIDYWEWQREQRGMIGPMSFGNLEVVNYFAFDRQELPIVYRMVNDAMA</sequence>